<keyword evidence="1" id="KW-0418">Kinase</keyword>
<dbReference type="PANTHER" id="PTHR30031">
    <property type="entry name" value="PHOSPHOENOLPYRUVATE CARBOXYKINASE ATP"/>
    <property type="match status" value="1"/>
</dbReference>
<dbReference type="PANTHER" id="PTHR30031:SF0">
    <property type="entry name" value="PHOSPHOENOLPYRUVATE CARBOXYKINASE (ATP)"/>
    <property type="match status" value="1"/>
</dbReference>
<dbReference type="AlphaFoldDB" id="E3D094"/>
<dbReference type="OrthoDB" id="9806325at2"/>
<evidence type="ECO:0000313" key="1">
    <source>
        <dbReference type="EMBL" id="EFQ24767.1"/>
    </source>
</evidence>
<dbReference type="EC" id="4.1.1.49" evidence="1"/>
<dbReference type="HOGENOM" id="CLU_536211_0_0_0"/>
<dbReference type="InterPro" id="IPR001272">
    <property type="entry name" value="PEP_carboxykinase_ATP"/>
</dbReference>
<dbReference type="GO" id="GO:0016301">
    <property type="term" value="F:kinase activity"/>
    <property type="evidence" value="ECO:0007669"/>
    <property type="project" value="UniProtKB-KW"/>
</dbReference>
<keyword evidence="1" id="KW-0456">Lyase</keyword>
<dbReference type="eggNOG" id="COG1866">
    <property type="taxonomic scope" value="Bacteria"/>
</dbReference>
<dbReference type="EMBL" id="CM001022">
    <property type="protein sequence ID" value="EFQ24767.1"/>
    <property type="molecule type" value="Genomic_DNA"/>
</dbReference>
<dbReference type="SUPFAM" id="SSF53795">
    <property type="entry name" value="PEP carboxykinase-like"/>
    <property type="match status" value="1"/>
</dbReference>
<accession>E3D094</accession>
<proteinExistence type="predicted"/>
<dbReference type="PaxDb" id="584708-Apau_2360"/>
<keyword evidence="1" id="KW-0670">Pyruvate</keyword>
<dbReference type="Gene3D" id="3.90.228.20">
    <property type="match status" value="2"/>
</dbReference>
<dbReference type="STRING" id="584708.Apau_2360"/>
<dbReference type="RefSeq" id="WP_006302015.1">
    <property type="nucleotide sequence ID" value="NZ_CM001022.1"/>
</dbReference>
<reference evidence="1 2" key="1">
    <citation type="journal article" date="2010" name="Stand. Genomic Sci.">
        <title>Non-contiguous finished genome sequence of Aminomonas paucivorans type strain (GLU-3).</title>
        <authorList>
            <person name="Pitluck S."/>
            <person name="Yasawong M."/>
            <person name="Held B."/>
            <person name="Lapidus A."/>
            <person name="Nolan M."/>
            <person name="Copeland A."/>
            <person name="Lucas S."/>
            <person name="Del Rio T.G."/>
            <person name="Tice H."/>
            <person name="Cheng J.F."/>
            <person name="Chertkov O."/>
            <person name="Goodwin L."/>
            <person name="Tapia R."/>
            <person name="Han C."/>
            <person name="Liolios K."/>
            <person name="Ivanova N."/>
            <person name="Mavromatis K."/>
            <person name="Ovchinnikova G."/>
            <person name="Pati A."/>
            <person name="Chen A."/>
            <person name="Palaniappan K."/>
            <person name="Land M."/>
            <person name="Hauser L."/>
            <person name="Chang Y.J."/>
            <person name="Jeffries C.D."/>
            <person name="Pukall R."/>
            <person name="Spring S."/>
            <person name="Rohde M."/>
            <person name="Sikorski J."/>
            <person name="Goker M."/>
            <person name="Woyke T."/>
            <person name="Bristow J."/>
            <person name="Eisen J.A."/>
            <person name="Markowitz V."/>
            <person name="Hugenholtz P."/>
            <person name="Kyrpides N.C."/>
            <person name="Klenk H.P."/>
        </authorList>
    </citation>
    <scope>NUCLEOTIDE SEQUENCE [LARGE SCALE GENOMIC DNA]</scope>
    <source>
        <strain evidence="1 2">DSM 12260</strain>
    </source>
</reference>
<dbReference type="GO" id="GO:0005524">
    <property type="term" value="F:ATP binding"/>
    <property type="evidence" value="ECO:0007669"/>
    <property type="project" value="InterPro"/>
</dbReference>
<dbReference type="GO" id="GO:0006094">
    <property type="term" value="P:gluconeogenesis"/>
    <property type="evidence" value="ECO:0007669"/>
    <property type="project" value="InterPro"/>
</dbReference>
<dbReference type="Proteomes" id="UP000005096">
    <property type="component" value="Chromosome"/>
</dbReference>
<dbReference type="GO" id="GO:0004612">
    <property type="term" value="F:phosphoenolpyruvate carboxykinase (ATP) activity"/>
    <property type="evidence" value="ECO:0007669"/>
    <property type="project" value="UniProtKB-EC"/>
</dbReference>
<dbReference type="GO" id="GO:0005829">
    <property type="term" value="C:cytosol"/>
    <property type="evidence" value="ECO:0007669"/>
    <property type="project" value="TreeGrafter"/>
</dbReference>
<keyword evidence="2" id="KW-1185">Reference proteome</keyword>
<organism evidence="1 2">
    <name type="scientific">Aminomonas paucivorans DSM 12260</name>
    <dbReference type="NCBI Taxonomy" id="584708"/>
    <lineage>
        <taxon>Bacteria</taxon>
        <taxon>Thermotogati</taxon>
        <taxon>Synergistota</taxon>
        <taxon>Synergistia</taxon>
        <taxon>Synergistales</taxon>
        <taxon>Synergistaceae</taxon>
        <taxon>Aminomonas</taxon>
    </lineage>
</organism>
<sequence>MMLQDEDNLQDLLRKPVCRSLLRDLTDEELRALAQHEAVPNQQGASLYVTRIRSRSAAFTETHYELNEDTLSLLQQVWGYLRWQQMIRVSCRIGSPQVAPLQANLYVTRRYARLAQMFGANFFPEADDDYADITTVVVPEWHQRKILVFPRAKVTYILGSDYYGETKMATLRMAMHVAREEMRGLGLHAGSKLVRIQQGDQLVEKGLLVFGLSGTGKTTITTDDFHLEPPEGVEVLQDDINFLLPDGKSLGTERNFYIKTDNVSKQPPLLAAATDPQAILENVWVNDDGEVNFDNHAISTNGRAVVPRSAIPNTSGRIDLSRVDVMFFNMRRYDIPPVGRLVSPEQAAAFFMLGESTITSADDPSRVGQAKRVVGFDPFVVDNPHRNGNRILQILRENPHIRCYVLSTGRVGGKDGANITPQVTFACIEGILRDTLKWTYDDVLGYEVPEALPLPDPEQYQPRTHLTQEEYVATITALRKERKTHLEKFSGLAPEILAAL</sequence>
<dbReference type="InterPro" id="IPR013035">
    <property type="entry name" value="PEP_carboxykinase_C"/>
</dbReference>
<dbReference type="NCBIfam" id="NF006821">
    <property type="entry name" value="PRK09344.1-3"/>
    <property type="match status" value="1"/>
</dbReference>
<name>E3D094_9BACT</name>
<keyword evidence="1" id="KW-0808">Transferase</keyword>
<gene>
    <name evidence="1" type="ORF">Apau_2360</name>
</gene>
<protein>
    <submittedName>
        <fullName evidence="1">Phosphoenolpyruvate carboxykinase (ATP)</fullName>
        <ecNumber evidence="1">4.1.1.49</ecNumber>
    </submittedName>
</protein>
<evidence type="ECO:0000313" key="2">
    <source>
        <dbReference type="Proteomes" id="UP000005096"/>
    </source>
</evidence>
<dbReference type="Pfam" id="PF01293">
    <property type="entry name" value="PEPCK_ATP"/>
    <property type="match status" value="1"/>
</dbReference>